<dbReference type="Pfam" id="PF00300">
    <property type="entry name" value="His_Phos_1"/>
    <property type="match status" value="1"/>
</dbReference>
<dbReference type="SMART" id="SM00855">
    <property type="entry name" value="PGAM"/>
    <property type="match status" value="1"/>
</dbReference>
<proteinExistence type="predicted"/>
<dbReference type="Proteomes" id="UP001500301">
    <property type="component" value="Unassembled WGS sequence"/>
</dbReference>
<evidence type="ECO:0000313" key="2">
    <source>
        <dbReference type="EMBL" id="GAA3535388.1"/>
    </source>
</evidence>
<organism evidence="2 3">
    <name type="scientific">Nocardioides daeguensis</name>
    <dbReference type="NCBI Taxonomy" id="908359"/>
    <lineage>
        <taxon>Bacteria</taxon>
        <taxon>Bacillati</taxon>
        <taxon>Actinomycetota</taxon>
        <taxon>Actinomycetes</taxon>
        <taxon>Propionibacteriales</taxon>
        <taxon>Nocardioidaceae</taxon>
        <taxon>Nocardioides</taxon>
    </lineage>
</organism>
<dbReference type="CDD" id="cd07067">
    <property type="entry name" value="HP_PGM_like"/>
    <property type="match status" value="1"/>
</dbReference>
<dbReference type="PANTHER" id="PTHR20935">
    <property type="entry name" value="PHOSPHOGLYCERATE MUTASE-RELATED"/>
    <property type="match status" value="1"/>
</dbReference>
<dbReference type="InterPro" id="IPR013078">
    <property type="entry name" value="His_Pase_superF_clade-1"/>
</dbReference>
<dbReference type="PANTHER" id="PTHR20935:SF0">
    <property type="entry name" value="SERINE_THREONINE-PROTEIN PHOSPHATASE PGAM5, MITOCHONDRIAL"/>
    <property type="match status" value="1"/>
</dbReference>
<protein>
    <submittedName>
        <fullName evidence="2">Histidine phosphatase family protein</fullName>
    </submittedName>
</protein>
<dbReference type="RefSeq" id="WP_218235714.1">
    <property type="nucleotide sequence ID" value="NZ_BAABBB010000012.1"/>
</dbReference>
<sequence length="227" mass="24201">MGVLLLVRHGQASFGADDYDVLSETGWEQGRVLGRWLAKEGPDPVSVVHGGMRRHRETWEAIAEGAGWLPGLPGAPQAAVDEDWAEFDHLAVLARYAEATGATVDHTTDRRAFQEQFEVSTAHWTEAGPDGGYPEPYDAFVGRARAALDAAAARPGPTLVVTSGGVIAALAALLVVPDPAAVGPVWARFNTVIANTSVTRVIVGATGARLLTFNEHPHLPRPLVTYR</sequence>
<dbReference type="EMBL" id="BAABBB010000012">
    <property type="protein sequence ID" value="GAA3535388.1"/>
    <property type="molecule type" value="Genomic_DNA"/>
</dbReference>
<keyword evidence="1" id="KW-0378">Hydrolase</keyword>
<gene>
    <name evidence="2" type="ORF">GCM10022263_24160</name>
</gene>
<dbReference type="InterPro" id="IPR051021">
    <property type="entry name" value="Mito_Ser/Thr_phosphatase"/>
</dbReference>
<keyword evidence="3" id="KW-1185">Reference proteome</keyword>
<comment type="caution">
    <text evidence="2">The sequence shown here is derived from an EMBL/GenBank/DDBJ whole genome shotgun (WGS) entry which is preliminary data.</text>
</comment>
<evidence type="ECO:0000313" key="3">
    <source>
        <dbReference type="Proteomes" id="UP001500301"/>
    </source>
</evidence>
<evidence type="ECO:0000256" key="1">
    <source>
        <dbReference type="ARBA" id="ARBA00022801"/>
    </source>
</evidence>
<reference evidence="3" key="1">
    <citation type="journal article" date="2019" name="Int. J. Syst. Evol. Microbiol.">
        <title>The Global Catalogue of Microorganisms (GCM) 10K type strain sequencing project: providing services to taxonomists for standard genome sequencing and annotation.</title>
        <authorList>
            <consortium name="The Broad Institute Genomics Platform"/>
            <consortium name="The Broad Institute Genome Sequencing Center for Infectious Disease"/>
            <person name="Wu L."/>
            <person name="Ma J."/>
        </authorList>
    </citation>
    <scope>NUCLEOTIDE SEQUENCE [LARGE SCALE GENOMIC DNA]</scope>
    <source>
        <strain evidence="3">JCM 17460</strain>
    </source>
</reference>
<accession>A0ABP6VKB4</accession>
<name>A0ABP6VKB4_9ACTN</name>